<name>A0A8J7YUT6_9ARCH</name>
<gene>
    <name evidence="3" type="ORF">J9259_08320</name>
    <name evidence="4" type="ORF">KIY12_09330</name>
</gene>
<dbReference type="Pfam" id="PF01370">
    <property type="entry name" value="Epimerase"/>
    <property type="match status" value="1"/>
</dbReference>
<dbReference type="InterPro" id="IPR006368">
    <property type="entry name" value="GDP_Man_deHydtase"/>
</dbReference>
<dbReference type="Gene3D" id="3.90.25.10">
    <property type="entry name" value="UDP-galactose 4-epimerase, domain 1"/>
    <property type="match status" value="1"/>
</dbReference>
<sequence length="408" mass="45501">MKQNVLITGISGFVGPHLARAYLDDGCEVYGLVRRRADGDVSRGLNELGINNEVKKIEGNVEDLTSLMMAFDVAQPDIVFHLAAQSFVHRSFINPLEVINSNGVGTANMLEAMRLKSGSRTKLVFAGSSEEYGFVALSERQVKRFEREHGKIFPPVMQYPELPIKETNPLRPVSPYAVTKVFGEYLCIEYAQSYGLKNVVSRGFNHEGARRGSYFVTASVAKQVSSLIRGETDAVSVGNVEAFRDWTHIDDMVKGYRLLAEKGEKGQAYNIGSQRTNSVAAYILMCFEASGHIVRSIQTINSGKKIEEPNAETVIEMFGAKWRATEIDRLLLNEEFGFSEKDGGFIVNTDAGRFRVVFDAARYRPTDVPILLSDTAKIRDAGFSVTHSLYDIVRDQLNYYADPGHRKR</sequence>
<dbReference type="Proteomes" id="UP000716004">
    <property type="component" value="Unassembled WGS sequence"/>
</dbReference>
<feature type="domain" description="NAD-dependent epimerase/dehydratase" evidence="2">
    <location>
        <begin position="5"/>
        <end position="272"/>
    </location>
</feature>
<evidence type="ECO:0000256" key="1">
    <source>
        <dbReference type="ARBA" id="ARBA00023239"/>
    </source>
</evidence>
<evidence type="ECO:0000313" key="5">
    <source>
        <dbReference type="Proteomes" id="UP000750197"/>
    </source>
</evidence>
<evidence type="ECO:0000313" key="4">
    <source>
        <dbReference type="EMBL" id="MBX8644902.1"/>
    </source>
</evidence>
<dbReference type="GO" id="GO:0008446">
    <property type="term" value="F:GDP-mannose 4,6-dehydratase activity"/>
    <property type="evidence" value="ECO:0007669"/>
    <property type="project" value="InterPro"/>
</dbReference>
<accession>A0A8J7YUT6</accession>
<protein>
    <submittedName>
        <fullName evidence="4">GDP-mannose 4,6-dehydratase</fullName>
    </submittedName>
</protein>
<dbReference type="PANTHER" id="PTHR43715">
    <property type="entry name" value="GDP-MANNOSE 4,6-DEHYDRATASE"/>
    <property type="match status" value="1"/>
</dbReference>
<dbReference type="EMBL" id="JAHEAC010000119">
    <property type="protein sequence ID" value="MBX8644902.1"/>
    <property type="molecule type" value="Genomic_DNA"/>
</dbReference>
<dbReference type="PANTHER" id="PTHR43715:SF1">
    <property type="entry name" value="GDP-MANNOSE 4,6 DEHYDRATASE"/>
    <property type="match status" value="1"/>
</dbReference>
<comment type="caution">
    <text evidence="4">The sequence shown here is derived from an EMBL/GenBank/DDBJ whole genome shotgun (WGS) entry which is preliminary data.</text>
</comment>
<dbReference type="InterPro" id="IPR001509">
    <property type="entry name" value="Epimerase_deHydtase"/>
</dbReference>
<dbReference type="GO" id="GO:0042351">
    <property type="term" value="P:'de novo' GDP-L-fucose biosynthetic process"/>
    <property type="evidence" value="ECO:0007669"/>
    <property type="project" value="TreeGrafter"/>
</dbReference>
<organism evidence="4 5">
    <name type="scientific">Candidatus Sysuiplasma superficiale</name>
    <dbReference type="NCBI Taxonomy" id="2823368"/>
    <lineage>
        <taxon>Archaea</taxon>
        <taxon>Methanobacteriati</taxon>
        <taxon>Thermoplasmatota</taxon>
        <taxon>Thermoplasmata</taxon>
        <taxon>Candidatus Sysuiplasmatales</taxon>
        <taxon>Candidatus Sysuiplasmataceae</taxon>
        <taxon>Candidatus Sysuiplasma</taxon>
    </lineage>
</organism>
<dbReference type="InterPro" id="IPR036291">
    <property type="entry name" value="NAD(P)-bd_dom_sf"/>
</dbReference>
<dbReference type="AlphaFoldDB" id="A0A8J7YUT6"/>
<keyword evidence="1" id="KW-0456">Lyase</keyword>
<dbReference type="EMBL" id="JAGVSJ010000030">
    <property type="protein sequence ID" value="MBX8632500.1"/>
    <property type="molecule type" value="Genomic_DNA"/>
</dbReference>
<reference evidence="4" key="1">
    <citation type="submission" date="2021-05" db="EMBL/GenBank/DDBJ databases">
        <title>Genomic insights into ecological role and evolution of a novel Thermoplasmata order Candidatus Sysuiplasmatales.</title>
        <authorList>
            <person name="Yuan Y."/>
        </authorList>
    </citation>
    <scope>NUCLEOTIDE SEQUENCE</scope>
    <source>
        <strain evidence="4">TUT19-bin139</strain>
        <strain evidence="3">YP2-bin.285</strain>
    </source>
</reference>
<dbReference type="SUPFAM" id="SSF51735">
    <property type="entry name" value="NAD(P)-binding Rossmann-fold domains"/>
    <property type="match status" value="1"/>
</dbReference>
<evidence type="ECO:0000259" key="2">
    <source>
        <dbReference type="Pfam" id="PF01370"/>
    </source>
</evidence>
<dbReference type="Gene3D" id="3.40.50.720">
    <property type="entry name" value="NAD(P)-binding Rossmann-like Domain"/>
    <property type="match status" value="1"/>
</dbReference>
<proteinExistence type="predicted"/>
<evidence type="ECO:0000313" key="3">
    <source>
        <dbReference type="EMBL" id="MBX8632500.1"/>
    </source>
</evidence>
<dbReference type="Proteomes" id="UP000750197">
    <property type="component" value="Unassembled WGS sequence"/>
</dbReference>
<dbReference type="CDD" id="cd05260">
    <property type="entry name" value="GDP_MD_SDR_e"/>
    <property type="match status" value="1"/>
</dbReference>